<sequence length="73" mass="7722">MLVLAPEAGEGAEKLPASPKGFLQKLCVSGSVLKTPSTPLQKALQKAGKKKRKKLLTGADPYAILTFVDSAER</sequence>
<name>A0A9D2C665_9FIRM</name>
<organism evidence="1 2">
    <name type="scientific">Candidatus Eisenbergiella pullistercoris</name>
    <dbReference type="NCBI Taxonomy" id="2838555"/>
    <lineage>
        <taxon>Bacteria</taxon>
        <taxon>Bacillati</taxon>
        <taxon>Bacillota</taxon>
        <taxon>Clostridia</taxon>
        <taxon>Lachnospirales</taxon>
        <taxon>Lachnospiraceae</taxon>
        <taxon>Eisenbergiella</taxon>
    </lineage>
</organism>
<accession>A0A9D2C665</accession>
<dbReference type="Proteomes" id="UP000824007">
    <property type="component" value="Unassembled WGS sequence"/>
</dbReference>
<reference evidence="1" key="2">
    <citation type="submission" date="2021-04" db="EMBL/GenBank/DDBJ databases">
        <authorList>
            <person name="Gilroy R."/>
        </authorList>
    </citation>
    <scope>NUCLEOTIDE SEQUENCE</scope>
    <source>
        <strain evidence="1">ChiSxjej3B15-24422</strain>
    </source>
</reference>
<evidence type="ECO:0000313" key="2">
    <source>
        <dbReference type="Proteomes" id="UP000824007"/>
    </source>
</evidence>
<gene>
    <name evidence="1" type="ORF">H9831_05305</name>
</gene>
<evidence type="ECO:0000313" key="1">
    <source>
        <dbReference type="EMBL" id="HIY60083.1"/>
    </source>
</evidence>
<proteinExistence type="predicted"/>
<protein>
    <submittedName>
        <fullName evidence="1">Uncharacterized protein</fullName>
    </submittedName>
</protein>
<dbReference type="AlphaFoldDB" id="A0A9D2C665"/>
<dbReference type="EMBL" id="DXDD01000071">
    <property type="protein sequence ID" value="HIY60083.1"/>
    <property type="molecule type" value="Genomic_DNA"/>
</dbReference>
<reference evidence="1" key="1">
    <citation type="journal article" date="2021" name="PeerJ">
        <title>Extensive microbial diversity within the chicken gut microbiome revealed by metagenomics and culture.</title>
        <authorList>
            <person name="Gilroy R."/>
            <person name="Ravi A."/>
            <person name="Getino M."/>
            <person name="Pursley I."/>
            <person name="Horton D.L."/>
            <person name="Alikhan N.F."/>
            <person name="Baker D."/>
            <person name="Gharbi K."/>
            <person name="Hall N."/>
            <person name="Watson M."/>
            <person name="Adriaenssens E.M."/>
            <person name="Foster-Nyarko E."/>
            <person name="Jarju S."/>
            <person name="Secka A."/>
            <person name="Antonio M."/>
            <person name="Oren A."/>
            <person name="Chaudhuri R.R."/>
            <person name="La Ragione R."/>
            <person name="Hildebrand F."/>
            <person name="Pallen M.J."/>
        </authorList>
    </citation>
    <scope>NUCLEOTIDE SEQUENCE</scope>
    <source>
        <strain evidence="1">ChiSxjej3B15-24422</strain>
    </source>
</reference>
<comment type="caution">
    <text evidence="1">The sequence shown here is derived from an EMBL/GenBank/DDBJ whole genome shotgun (WGS) entry which is preliminary data.</text>
</comment>